<evidence type="ECO:0000256" key="2">
    <source>
        <dbReference type="PROSITE-ProRule" id="PRU00504"/>
    </source>
</evidence>
<evidence type="ECO:0000256" key="4">
    <source>
        <dbReference type="SAM" id="Phobius"/>
    </source>
</evidence>
<dbReference type="GO" id="GO:0043161">
    <property type="term" value="P:proteasome-mediated ubiquitin-dependent protein catabolic process"/>
    <property type="evidence" value="ECO:0007669"/>
    <property type="project" value="TreeGrafter"/>
</dbReference>
<keyword evidence="6" id="KW-1185">Reference proteome</keyword>
<dbReference type="EMBL" id="LT934425">
    <property type="protein sequence ID" value="SOH05976.1"/>
    <property type="molecule type" value="Genomic_DNA"/>
</dbReference>
<evidence type="ECO:0000256" key="3">
    <source>
        <dbReference type="SAM" id="MobiDB-lite"/>
    </source>
</evidence>
<keyword evidence="4" id="KW-1133">Transmembrane helix</keyword>
<feature type="compositionally biased region" description="Basic residues" evidence="3">
    <location>
        <begin position="93"/>
        <end position="107"/>
    </location>
</feature>
<organism evidence="5 6">
    <name type="scientific">Kuenenia stuttgartiensis</name>
    <dbReference type="NCBI Taxonomy" id="174633"/>
    <lineage>
        <taxon>Bacteria</taxon>
        <taxon>Pseudomonadati</taxon>
        <taxon>Planctomycetota</taxon>
        <taxon>Candidatus Brocadiia</taxon>
        <taxon>Candidatus Brocadiales</taxon>
        <taxon>Candidatus Brocadiaceae</taxon>
        <taxon>Candidatus Kuenenia</taxon>
    </lineage>
</organism>
<name>A0A2C9CJY3_KUEST</name>
<feature type="repeat" description="NHL" evidence="2">
    <location>
        <begin position="146"/>
        <end position="189"/>
    </location>
</feature>
<keyword evidence="1" id="KW-0677">Repeat</keyword>
<dbReference type="Gene3D" id="2.120.10.30">
    <property type="entry name" value="TolB, C-terminal domain"/>
    <property type="match status" value="1"/>
</dbReference>
<protein>
    <recommendedName>
        <fullName evidence="7">NHL repeat protein</fullName>
    </recommendedName>
</protein>
<keyword evidence="4" id="KW-0472">Membrane</keyword>
<keyword evidence="4" id="KW-0812">Transmembrane</keyword>
<gene>
    <name evidence="5" type="ORF">KSMBR1_3502</name>
</gene>
<evidence type="ECO:0000313" key="6">
    <source>
        <dbReference type="Proteomes" id="UP000221734"/>
    </source>
</evidence>
<feature type="transmembrane region" description="Helical" evidence="4">
    <location>
        <begin position="7"/>
        <end position="27"/>
    </location>
</feature>
<dbReference type="Proteomes" id="UP000221734">
    <property type="component" value="Chromosome Kuenenia_stuttgartiensis_MBR1"/>
</dbReference>
<sequence>MRENKRLIGIPMLVLLVIVFLSDSFFYGHETSGKYVSAAIPDGLSENHSEYNRNQEEPPAMVELFHQLMEKRRGDHTALKAASQHPVLERNGIKGKGKRPANYRRGRGITPYGKSNTSEADSITAKTKTNELLSSNGGGDMEYQFLFKFGFLSLVDGEFRLPSGVATDSAGNIIVADTDNHRIQIFDSSGVFLRGAFPIFCKKTISRG</sequence>
<dbReference type="GO" id="GO:0061630">
    <property type="term" value="F:ubiquitin protein ligase activity"/>
    <property type="evidence" value="ECO:0007669"/>
    <property type="project" value="TreeGrafter"/>
</dbReference>
<dbReference type="AlphaFoldDB" id="A0A2C9CJY3"/>
<dbReference type="KEGG" id="kst:KSMBR1_3502"/>
<proteinExistence type="predicted"/>
<dbReference type="SUPFAM" id="SSF101898">
    <property type="entry name" value="NHL repeat"/>
    <property type="match status" value="1"/>
</dbReference>
<dbReference type="PROSITE" id="PS51125">
    <property type="entry name" value="NHL"/>
    <property type="match status" value="1"/>
</dbReference>
<dbReference type="InterPro" id="IPR011042">
    <property type="entry name" value="6-blade_b-propeller_TolB-like"/>
</dbReference>
<dbReference type="InterPro" id="IPR001258">
    <property type="entry name" value="NHL_repeat"/>
</dbReference>
<accession>A0A2C9CJY3</accession>
<dbReference type="PANTHER" id="PTHR24104:SF25">
    <property type="entry name" value="PROTEIN LIN-41"/>
    <property type="match status" value="1"/>
</dbReference>
<dbReference type="InterPro" id="IPR050952">
    <property type="entry name" value="TRIM-NHL_E3_ligases"/>
</dbReference>
<dbReference type="PANTHER" id="PTHR24104">
    <property type="entry name" value="E3 UBIQUITIN-PROTEIN LIGASE NHLRC1-RELATED"/>
    <property type="match status" value="1"/>
</dbReference>
<evidence type="ECO:0000313" key="5">
    <source>
        <dbReference type="EMBL" id="SOH05976.1"/>
    </source>
</evidence>
<feature type="region of interest" description="Disordered" evidence="3">
    <location>
        <begin position="91"/>
        <end position="121"/>
    </location>
</feature>
<dbReference type="RefSeq" id="WP_197705244.1">
    <property type="nucleotide sequence ID" value="NZ_LT934425.1"/>
</dbReference>
<reference evidence="6" key="1">
    <citation type="submission" date="2017-10" db="EMBL/GenBank/DDBJ databases">
        <authorList>
            <person name="Frank J."/>
        </authorList>
    </citation>
    <scope>NUCLEOTIDE SEQUENCE [LARGE SCALE GENOMIC DNA]</scope>
</reference>
<evidence type="ECO:0000256" key="1">
    <source>
        <dbReference type="ARBA" id="ARBA00022737"/>
    </source>
</evidence>
<dbReference type="Pfam" id="PF01436">
    <property type="entry name" value="NHL"/>
    <property type="match status" value="1"/>
</dbReference>
<evidence type="ECO:0008006" key="7">
    <source>
        <dbReference type="Google" id="ProtNLM"/>
    </source>
</evidence>
<dbReference type="GO" id="GO:0000209">
    <property type="term" value="P:protein polyubiquitination"/>
    <property type="evidence" value="ECO:0007669"/>
    <property type="project" value="TreeGrafter"/>
</dbReference>
<dbReference type="GO" id="GO:0008270">
    <property type="term" value="F:zinc ion binding"/>
    <property type="evidence" value="ECO:0007669"/>
    <property type="project" value="UniProtKB-KW"/>
</dbReference>